<dbReference type="InterPro" id="IPR023883">
    <property type="entry name" value="CHP03980_redox-disulphide"/>
</dbReference>
<protein>
    <recommendedName>
        <fullName evidence="1">DUF1858 domain-containing protein</fullName>
    </recommendedName>
</protein>
<dbReference type="Gene3D" id="1.10.3910.10">
    <property type="entry name" value="SP0561-like"/>
    <property type="match status" value="1"/>
</dbReference>
<dbReference type="AlphaFoldDB" id="X0WCP6"/>
<feature type="domain" description="DUF1858" evidence="1">
    <location>
        <begin position="7"/>
        <end position="60"/>
    </location>
</feature>
<evidence type="ECO:0000313" key="2">
    <source>
        <dbReference type="EMBL" id="GAG22358.1"/>
    </source>
</evidence>
<proteinExistence type="predicted"/>
<reference evidence="2" key="1">
    <citation type="journal article" date="2014" name="Front. Microbiol.">
        <title>High frequency of phylogenetically diverse reductive dehalogenase-homologous genes in deep subseafloor sedimentary metagenomes.</title>
        <authorList>
            <person name="Kawai M."/>
            <person name="Futagami T."/>
            <person name="Toyoda A."/>
            <person name="Takaki Y."/>
            <person name="Nishi S."/>
            <person name="Hori S."/>
            <person name="Arai W."/>
            <person name="Tsubouchi T."/>
            <person name="Morono Y."/>
            <person name="Uchiyama I."/>
            <person name="Ito T."/>
            <person name="Fujiyama A."/>
            <person name="Inagaki F."/>
            <person name="Takami H."/>
        </authorList>
    </citation>
    <scope>NUCLEOTIDE SEQUENCE</scope>
    <source>
        <strain evidence="2">Expedition CK06-06</strain>
    </source>
</reference>
<organism evidence="2">
    <name type="scientific">marine sediment metagenome</name>
    <dbReference type="NCBI Taxonomy" id="412755"/>
    <lineage>
        <taxon>unclassified sequences</taxon>
        <taxon>metagenomes</taxon>
        <taxon>ecological metagenomes</taxon>
    </lineage>
</organism>
<accession>X0WCP6</accession>
<dbReference type="InterPro" id="IPR038062">
    <property type="entry name" value="ScdA-like_N_sf"/>
</dbReference>
<comment type="caution">
    <text evidence="2">The sequence shown here is derived from an EMBL/GenBank/DDBJ whole genome shotgun (WGS) entry which is preliminary data.</text>
</comment>
<dbReference type="PANTHER" id="PTHR39341:SF1">
    <property type="entry name" value="DUF1858 DOMAIN-CONTAINING PROTEIN"/>
    <property type="match status" value="1"/>
</dbReference>
<dbReference type="SUPFAM" id="SSF140683">
    <property type="entry name" value="SP0561-like"/>
    <property type="match status" value="1"/>
</dbReference>
<dbReference type="InterPro" id="IPR015077">
    <property type="entry name" value="DUF1858"/>
</dbReference>
<dbReference type="EMBL" id="BARS01031814">
    <property type="protein sequence ID" value="GAG22358.1"/>
    <property type="molecule type" value="Genomic_DNA"/>
</dbReference>
<evidence type="ECO:0000259" key="1">
    <source>
        <dbReference type="Pfam" id="PF08984"/>
    </source>
</evidence>
<dbReference type="PANTHER" id="PTHR39341">
    <property type="entry name" value="BSL7085 PROTEIN"/>
    <property type="match status" value="1"/>
</dbReference>
<name>X0WCP6_9ZZZZ</name>
<dbReference type="Pfam" id="PF08984">
    <property type="entry name" value="DUF1858"/>
    <property type="match status" value="1"/>
</dbReference>
<dbReference type="NCBIfam" id="TIGR03980">
    <property type="entry name" value="prismane_assoc"/>
    <property type="match status" value="1"/>
</dbReference>
<sequence>MSKQKEITKKTKFSELMEKHPETAKLLFEKGMHCIGCPMAQAETIEQGATTHGINPDKLVKELNKKIREKK</sequence>
<gene>
    <name evidence="2" type="ORF">S01H1_49447</name>
</gene>